<evidence type="ECO:0000313" key="2">
    <source>
        <dbReference type="Proteomes" id="UP000782312"/>
    </source>
</evidence>
<sequence length="107" mass="12124">MPELHIDAVVYEEDGLFVAHALQLDLVVTAPSEHEAIDDLLEVCQAQIVYAAENDNFENIFRPAPPEVWQRFFKTKAQAQKRQRETKISRWDSITSGLSLSAVPVMV</sequence>
<evidence type="ECO:0000313" key="1">
    <source>
        <dbReference type="EMBL" id="MBI3127836.1"/>
    </source>
</evidence>
<organism evidence="1 2">
    <name type="scientific">Tectimicrobiota bacterium</name>
    <dbReference type="NCBI Taxonomy" id="2528274"/>
    <lineage>
        <taxon>Bacteria</taxon>
        <taxon>Pseudomonadati</taxon>
        <taxon>Nitrospinota/Tectimicrobiota group</taxon>
        <taxon>Candidatus Tectimicrobiota</taxon>
    </lineage>
</organism>
<dbReference type="Proteomes" id="UP000782312">
    <property type="component" value="Unassembled WGS sequence"/>
</dbReference>
<accession>A0A932I1V2</accession>
<gene>
    <name evidence="1" type="ORF">HYZ11_09550</name>
</gene>
<protein>
    <submittedName>
        <fullName evidence="1">Uncharacterized protein</fullName>
    </submittedName>
</protein>
<dbReference type="AlphaFoldDB" id="A0A932I1V2"/>
<dbReference type="EMBL" id="JACPUR010000019">
    <property type="protein sequence ID" value="MBI3127836.1"/>
    <property type="molecule type" value="Genomic_DNA"/>
</dbReference>
<name>A0A932I1V2_UNCTE</name>
<proteinExistence type="predicted"/>
<reference evidence="1" key="1">
    <citation type="submission" date="2020-07" db="EMBL/GenBank/DDBJ databases">
        <title>Huge and variable diversity of episymbiotic CPR bacteria and DPANN archaea in groundwater ecosystems.</title>
        <authorList>
            <person name="He C.Y."/>
            <person name="Keren R."/>
            <person name="Whittaker M."/>
            <person name="Farag I.F."/>
            <person name="Doudna J."/>
            <person name="Cate J.H.D."/>
            <person name="Banfield J.F."/>
        </authorList>
    </citation>
    <scope>NUCLEOTIDE SEQUENCE</scope>
    <source>
        <strain evidence="1">NC_groundwater_763_Ag_S-0.2um_68_21</strain>
    </source>
</reference>
<comment type="caution">
    <text evidence="1">The sequence shown here is derived from an EMBL/GenBank/DDBJ whole genome shotgun (WGS) entry which is preliminary data.</text>
</comment>